<dbReference type="AlphaFoldDB" id="A0A9Q1C5Q9"/>
<accession>A0A9Q1C5Q9</accession>
<evidence type="ECO:0000313" key="3">
    <source>
        <dbReference type="Proteomes" id="UP001152320"/>
    </source>
</evidence>
<proteinExistence type="predicted"/>
<sequence length="161" mass="18184">MKLVFALGLLVFYMHICSSEIIGIPGKIVPRNPKPLHGECFHNTEIMCSQAGMKVQYDLEKCVDCTCDGDGMGVTCCNVEPYPIVCSTLYCQVWLNPDTCYYERTKKVDASEVPPRHLKLWRGACRIEHYEIADLSVLGEGVTWKPEDDKHSPKQKSNSKL</sequence>
<evidence type="ECO:0000313" key="2">
    <source>
        <dbReference type="EMBL" id="KAJ8038569.1"/>
    </source>
</evidence>
<dbReference type="Gene3D" id="2.60.40.1900">
    <property type="entry name" value="Beta-microseminoprotein (PSP94) domain"/>
    <property type="match status" value="1"/>
</dbReference>
<keyword evidence="1" id="KW-0732">Signal</keyword>
<gene>
    <name evidence="2" type="ORF">HOLleu_16029</name>
</gene>
<feature type="chain" id="PRO_5040405718" evidence="1">
    <location>
        <begin position="20"/>
        <end position="161"/>
    </location>
</feature>
<dbReference type="Proteomes" id="UP001152320">
    <property type="component" value="Chromosome 7"/>
</dbReference>
<feature type="signal peptide" evidence="1">
    <location>
        <begin position="1"/>
        <end position="19"/>
    </location>
</feature>
<evidence type="ECO:0000256" key="1">
    <source>
        <dbReference type="SAM" id="SignalP"/>
    </source>
</evidence>
<protein>
    <submittedName>
        <fullName evidence="2">Uncharacterized protein</fullName>
    </submittedName>
</protein>
<reference evidence="2" key="1">
    <citation type="submission" date="2021-10" db="EMBL/GenBank/DDBJ databases">
        <title>Tropical sea cucumber genome reveals ecological adaptation and Cuvierian tubules defense mechanism.</title>
        <authorList>
            <person name="Chen T."/>
        </authorList>
    </citation>
    <scope>NUCLEOTIDE SEQUENCE</scope>
    <source>
        <strain evidence="2">Nanhai2018</strain>
        <tissue evidence="2">Muscle</tissue>
    </source>
</reference>
<organism evidence="2 3">
    <name type="scientific">Holothuria leucospilota</name>
    <name type="common">Black long sea cucumber</name>
    <name type="synonym">Mertensiothuria leucospilota</name>
    <dbReference type="NCBI Taxonomy" id="206669"/>
    <lineage>
        <taxon>Eukaryota</taxon>
        <taxon>Metazoa</taxon>
        <taxon>Echinodermata</taxon>
        <taxon>Eleutherozoa</taxon>
        <taxon>Echinozoa</taxon>
        <taxon>Holothuroidea</taxon>
        <taxon>Aspidochirotacea</taxon>
        <taxon>Aspidochirotida</taxon>
        <taxon>Holothuriidae</taxon>
        <taxon>Holothuria</taxon>
    </lineage>
</organism>
<comment type="caution">
    <text evidence="2">The sequence shown here is derived from an EMBL/GenBank/DDBJ whole genome shotgun (WGS) entry which is preliminary data.</text>
</comment>
<dbReference type="EMBL" id="JAIZAY010000007">
    <property type="protein sequence ID" value="KAJ8038569.1"/>
    <property type="molecule type" value="Genomic_DNA"/>
</dbReference>
<name>A0A9Q1C5Q9_HOLLE</name>
<keyword evidence="3" id="KW-1185">Reference proteome</keyword>